<dbReference type="Proteomes" id="UP000534306">
    <property type="component" value="Unassembled WGS sequence"/>
</dbReference>
<comment type="caution">
    <text evidence="3">The sequence shown here is derived from an EMBL/GenBank/DDBJ whole genome shotgun (WGS) entry which is preliminary data.</text>
</comment>
<evidence type="ECO:0008006" key="6">
    <source>
        <dbReference type="Google" id="ProtNLM"/>
    </source>
</evidence>
<dbReference type="EMBL" id="JABJRC010000003">
    <property type="protein sequence ID" value="NOL41472.1"/>
    <property type="molecule type" value="Genomic_DNA"/>
</dbReference>
<evidence type="ECO:0000313" key="4">
    <source>
        <dbReference type="Proteomes" id="UP000534306"/>
    </source>
</evidence>
<evidence type="ECO:0000313" key="2">
    <source>
        <dbReference type="EMBL" id="MBB6565203.1"/>
    </source>
</evidence>
<accession>A0A7Y4L0U3</accession>
<name>A0A7Y4L0U3_9ACTN</name>
<evidence type="ECO:0000313" key="5">
    <source>
        <dbReference type="Proteomes" id="UP000553957"/>
    </source>
</evidence>
<sequence>MAMNLRLDTEATVALQAEAERTGRSQQELVRVAVARMLNLTIPDTPPSDREQARWEQLVRPARVPYRRTTPGLRLPEGTTSLDLLDRSDRF</sequence>
<dbReference type="AlphaFoldDB" id="A0A7Y4L0U3"/>
<dbReference type="Proteomes" id="UP000553957">
    <property type="component" value="Unassembled WGS sequence"/>
</dbReference>
<evidence type="ECO:0000313" key="3">
    <source>
        <dbReference type="EMBL" id="NOL41472.1"/>
    </source>
</evidence>
<keyword evidence="4" id="KW-1185">Reference proteome</keyword>
<feature type="region of interest" description="Disordered" evidence="1">
    <location>
        <begin position="68"/>
        <end position="91"/>
    </location>
</feature>
<protein>
    <recommendedName>
        <fullName evidence="6">Ribbon-helix-helix CopG family protein</fullName>
    </recommendedName>
</protein>
<evidence type="ECO:0000256" key="1">
    <source>
        <dbReference type="SAM" id="MobiDB-lite"/>
    </source>
</evidence>
<dbReference type="RefSeq" id="WP_171673980.1">
    <property type="nucleotide sequence ID" value="NZ_BAAAGT010000001.1"/>
</dbReference>
<reference evidence="3 4" key="1">
    <citation type="submission" date="2020-05" db="EMBL/GenBank/DDBJ databases">
        <title>Genome sequence of Kribbella sandramycini ATCC 39419.</title>
        <authorList>
            <person name="Maclea K.S."/>
            <person name="Fair J.L."/>
        </authorList>
    </citation>
    <scope>NUCLEOTIDE SEQUENCE [LARGE SCALE GENOMIC DNA]</scope>
    <source>
        <strain evidence="3 4">ATCC 39419</strain>
    </source>
</reference>
<gene>
    <name evidence="2" type="ORF">HNR71_000840</name>
    <name evidence="3" type="ORF">HPO96_14590</name>
</gene>
<organism evidence="3 4">
    <name type="scientific">Kribbella sandramycini</name>
    <dbReference type="NCBI Taxonomy" id="60450"/>
    <lineage>
        <taxon>Bacteria</taxon>
        <taxon>Bacillati</taxon>
        <taxon>Actinomycetota</taxon>
        <taxon>Actinomycetes</taxon>
        <taxon>Propionibacteriales</taxon>
        <taxon>Kribbellaceae</taxon>
        <taxon>Kribbella</taxon>
    </lineage>
</organism>
<proteinExistence type="predicted"/>
<dbReference type="EMBL" id="JACHKF010000001">
    <property type="protein sequence ID" value="MBB6565203.1"/>
    <property type="molecule type" value="Genomic_DNA"/>
</dbReference>
<reference evidence="2 5" key="2">
    <citation type="submission" date="2020-08" db="EMBL/GenBank/DDBJ databases">
        <title>Sequencing the genomes of 1000 actinobacteria strains.</title>
        <authorList>
            <person name="Klenk H.-P."/>
        </authorList>
    </citation>
    <scope>NUCLEOTIDE SEQUENCE [LARGE SCALE GENOMIC DNA]</scope>
    <source>
        <strain evidence="2 5">DSM 15626</strain>
    </source>
</reference>